<dbReference type="AlphaFoldDB" id="A0A6S6XN63"/>
<dbReference type="PROSITE" id="PS50887">
    <property type="entry name" value="GGDEF"/>
    <property type="match status" value="1"/>
</dbReference>
<dbReference type="SMART" id="SM00086">
    <property type="entry name" value="PAC"/>
    <property type="match status" value="2"/>
</dbReference>
<sequence length="802" mass="89603">MQKNRYPLLVLISSVLLAATFLSIALVRQGKDQQEFEQHLANDGRQAQAAFQIAAANQELQLLTLAALVANSPRVAALFAQGREAVLAEGGGPGQSRSAEARAALMREVEPAWRVLQQQFGLRQLHFFLAPGALSYLRVHHPDKFGDRIDDVRPIIVDVNRDQRPRSGFETGRLYSALRGVVPVLLSRPGGNPMTVGAVEAGGSFEPILSLLDRQLDAGLAVTVDSTHVEGTVWNTNLPNAGEKFPGCDCYLEITSRPEIRAWLTQGLLPDQKTGLSSRLLEWKDHSYHMLRFPLRDYLGTLDLKRPTVGSVLIWSDISRQVANERNKAWRNWGFNFLAYLVAQAVLLLLLQYFRKEWQRRLDAAKEAVSVREQSLDLALKGADLGTWDWHVPSSRVEFNERWARMLGYRPDELEGNLETWSRLVHPDDWLALNAVLEPHLRGDTPAYESEHRMRHKDGHWVWVLDRGRVVERDAVGQPLRAAGTHLDITARRDALAAAEASRREVEHLSRRNELLLMSAGEGIFGLDVRGRITFINPAALSMLGYGSAEVIGQDSHALLHPRRQDGTAYPEAECPIFRTLHDGMTRHTEDWLIRKDGQGFPVELTTTAMKEQGTIEGAVTVFQNIEVRRQAEAEMIRLATIDSLTGLLNRRCFLEQAEKEMARVRRFNQGAALLMLDLDFFKRVNDTHGHAAGDGVLRHFATLSRDSLRQVDLFGRLGGEEFGILLPATDEVGARETAERLRGRLEGHPAEFQGITIAVTVSIGLTLLSAADASLDIVINRADAALYRAKHQGRNRVEAVI</sequence>
<dbReference type="PANTHER" id="PTHR44757">
    <property type="entry name" value="DIGUANYLATE CYCLASE DGCP"/>
    <property type="match status" value="1"/>
</dbReference>
<evidence type="ECO:0000313" key="1">
    <source>
        <dbReference type="EMBL" id="CAB1367351.1"/>
    </source>
</evidence>
<dbReference type="RefSeq" id="WP_145770160.1">
    <property type="nucleotide sequence ID" value="NZ_LR778301.1"/>
</dbReference>
<dbReference type="InterPro" id="IPR035965">
    <property type="entry name" value="PAS-like_dom_sf"/>
</dbReference>
<dbReference type="InterPro" id="IPR000014">
    <property type="entry name" value="PAS"/>
</dbReference>
<dbReference type="InterPro" id="IPR029150">
    <property type="entry name" value="dCache_3"/>
</dbReference>
<dbReference type="InterPro" id="IPR052155">
    <property type="entry name" value="Biofilm_reg_signaling"/>
</dbReference>
<gene>
    <name evidence="1" type="ORF">DENOEST_0179</name>
</gene>
<accession>A0A6S6XN63</accession>
<keyword evidence="2" id="KW-1185">Reference proteome</keyword>
<dbReference type="Pfam" id="PF08447">
    <property type="entry name" value="PAS_3"/>
    <property type="match status" value="1"/>
</dbReference>
<dbReference type="OrthoDB" id="9813903at2"/>
<dbReference type="Gene3D" id="3.30.70.270">
    <property type="match status" value="1"/>
</dbReference>
<dbReference type="SMART" id="SM00267">
    <property type="entry name" value="GGDEF"/>
    <property type="match status" value="1"/>
</dbReference>
<dbReference type="Proteomes" id="UP000515733">
    <property type="component" value="Chromosome"/>
</dbReference>
<dbReference type="Pfam" id="PF13426">
    <property type="entry name" value="PAS_9"/>
    <property type="match status" value="1"/>
</dbReference>
<protein>
    <recommendedName>
        <fullName evidence="3">Diguanylate cyclase</fullName>
    </recommendedName>
</protein>
<dbReference type="SUPFAM" id="SSF55073">
    <property type="entry name" value="Nucleotide cyclase"/>
    <property type="match status" value="1"/>
</dbReference>
<dbReference type="NCBIfam" id="TIGR00229">
    <property type="entry name" value="sensory_box"/>
    <property type="match status" value="2"/>
</dbReference>
<dbReference type="SUPFAM" id="SSF55785">
    <property type="entry name" value="PYP-like sensor domain (PAS domain)"/>
    <property type="match status" value="2"/>
</dbReference>
<name>A0A6S6XN63_9PROT</name>
<dbReference type="InterPro" id="IPR000700">
    <property type="entry name" value="PAS-assoc_C"/>
</dbReference>
<dbReference type="InterPro" id="IPR013655">
    <property type="entry name" value="PAS_fold_3"/>
</dbReference>
<dbReference type="PROSITE" id="PS50112">
    <property type="entry name" value="PAS"/>
    <property type="match status" value="2"/>
</dbReference>
<dbReference type="InterPro" id="IPR043128">
    <property type="entry name" value="Rev_trsase/Diguanyl_cyclase"/>
</dbReference>
<dbReference type="InterPro" id="IPR001610">
    <property type="entry name" value="PAC"/>
</dbReference>
<dbReference type="Gene3D" id="3.30.450.20">
    <property type="entry name" value="PAS domain"/>
    <property type="match status" value="2"/>
</dbReference>
<dbReference type="EMBL" id="LR778301">
    <property type="protein sequence ID" value="CAB1367351.1"/>
    <property type="molecule type" value="Genomic_DNA"/>
</dbReference>
<evidence type="ECO:0000313" key="2">
    <source>
        <dbReference type="Proteomes" id="UP000515733"/>
    </source>
</evidence>
<reference evidence="1 2" key="1">
    <citation type="submission" date="2020-03" db="EMBL/GenBank/DDBJ databases">
        <authorList>
            <consortium name="Genoscope - CEA"/>
            <person name="William W."/>
        </authorList>
    </citation>
    <scope>NUCLEOTIDE SEQUENCE [LARGE SCALE GENOMIC DNA]</scope>
    <source>
        <strain evidence="2">DSM 16959</strain>
    </source>
</reference>
<organism evidence="1 2">
    <name type="scientific">Denitratisoma oestradiolicum</name>
    <dbReference type="NCBI Taxonomy" id="311182"/>
    <lineage>
        <taxon>Bacteria</taxon>
        <taxon>Pseudomonadati</taxon>
        <taxon>Pseudomonadota</taxon>
        <taxon>Betaproteobacteria</taxon>
        <taxon>Nitrosomonadales</taxon>
        <taxon>Sterolibacteriaceae</taxon>
        <taxon>Denitratisoma</taxon>
    </lineage>
</organism>
<dbReference type="SMART" id="SM00091">
    <property type="entry name" value="PAS"/>
    <property type="match status" value="2"/>
</dbReference>
<dbReference type="Pfam" id="PF00990">
    <property type="entry name" value="GGDEF"/>
    <property type="match status" value="1"/>
</dbReference>
<evidence type="ECO:0008006" key="3">
    <source>
        <dbReference type="Google" id="ProtNLM"/>
    </source>
</evidence>
<dbReference type="PANTHER" id="PTHR44757:SF2">
    <property type="entry name" value="BIOFILM ARCHITECTURE MAINTENANCE PROTEIN MBAA"/>
    <property type="match status" value="1"/>
</dbReference>
<dbReference type="PROSITE" id="PS50113">
    <property type="entry name" value="PAC"/>
    <property type="match status" value="2"/>
</dbReference>
<dbReference type="CDD" id="cd00130">
    <property type="entry name" value="PAS"/>
    <property type="match status" value="2"/>
</dbReference>
<dbReference type="InterPro" id="IPR029787">
    <property type="entry name" value="Nucleotide_cyclase"/>
</dbReference>
<dbReference type="KEGG" id="doe:DENOEST_0179"/>
<dbReference type="Pfam" id="PF14827">
    <property type="entry name" value="dCache_3"/>
    <property type="match status" value="1"/>
</dbReference>
<dbReference type="InterPro" id="IPR000160">
    <property type="entry name" value="GGDEF_dom"/>
</dbReference>
<dbReference type="NCBIfam" id="TIGR00254">
    <property type="entry name" value="GGDEF"/>
    <property type="match status" value="1"/>
</dbReference>
<dbReference type="CDD" id="cd01949">
    <property type="entry name" value="GGDEF"/>
    <property type="match status" value="1"/>
</dbReference>
<dbReference type="GO" id="GO:0003824">
    <property type="term" value="F:catalytic activity"/>
    <property type="evidence" value="ECO:0007669"/>
    <property type="project" value="UniProtKB-ARBA"/>
</dbReference>
<dbReference type="FunFam" id="3.30.70.270:FF:000001">
    <property type="entry name" value="Diguanylate cyclase domain protein"/>
    <property type="match status" value="1"/>
</dbReference>
<proteinExistence type="predicted"/>